<keyword evidence="2" id="KW-1185">Reference proteome</keyword>
<dbReference type="Pfam" id="PF19777">
    <property type="entry name" value="DUF6263"/>
    <property type="match status" value="1"/>
</dbReference>
<gene>
    <name evidence="1" type="ORF">CJ203_05560</name>
</gene>
<organism evidence="1 2">
    <name type="scientific">Corynebacterium tuscaniense</name>
    <dbReference type="NCBI Taxonomy" id="302449"/>
    <lineage>
        <taxon>Bacteria</taxon>
        <taxon>Bacillati</taxon>
        <taxon>Actinomycetota</taxon>
        <taxon>Actinomycetes</taxon>
        <taxon>Mycobacteriales</taxon>
        <taxon>Corynebacteriaceae</taxon>
        <taxon>Corynebacterium</taxon>
    </lineage>
</organism>
<proteinExistence type="predicted"/>
<reference evidence="1 2" key="1">
    <citation type="submission" date="2017-09" db="EMBL/GenBank/DDBJ databases">
        <title>Bacterial strain isolated from the female urinary microbiota.</title>
        <authorList>
            <person name="Thomas-White K."/>
            <person name="Kumar N."/>
            <person name="Forster S."/>
            <person name="Putonti C."/>
            <person name="Lawley T."/>
            <person name="Wolfe A.J."/>
        </authorList>
    </citation>
    <scope>NUCLEOTIDE SEQUENCE [LARGE SCALE GENOMIC DNA]</scope>
    <source>
        <strain evidence="1 2">UMB0792</strain>
    </source>
</reference>
<dbReference type="AlphaFoldDB" id="A0A2N6T586"/>
<name>A0A2N6T586_9CORY</name>
<comment type="caution">
    <text evidence="1">The sequence shown here is derived from an EMBL/GenBank/DDBJ whole genome shotgun (WGS) entry which is preliminary data.</text>
</comment>
<evidence type="ECO:0000313" key="2">
    <source>
        <dbReference type="Proteomes" id="UP000235836"/>
    </source>
</evidence>
<dbReference type="Proteomes" id="UP000235836">
    <property type="component" value="Unassembled WGS sequence"/>
</dbReference>
<dbReference type="InterPro" id="IPR046230">
    <property type="entry name" value="DUF6263"/>
</dbReference>
<sequence>MASALVVSGCSRTDPIEEIPAFAVDTPDVKLISAGEGDKEQLVYSFSPQESEITVSYAAHQGAVATDKVSAKAPAGGDVEQVTLPLSVAVVDGNVAEFTVGEPKHSNLDTGTEALTAEGFRMRWTTDVQGQIEDIKLLPPEGSSNEGRAVIERALLQIISTNPVFPVEPVGVGATWSVETRTLGETNMRRTTTYTLTSRDGNTVTLDVQVQEEPAKKTLNLDGEDNLTAEEWSTTSQGTITVDLNKLLPIAGENAATTRTVYAGPNPDFKVVQDMTTATTYKK</sequence>
<evidence type="ECO:0000313" key="1">
    <source>
        <dbReference type="EMBL" id="PMC64475.1"/>
    </source>
</evidence>
<protein>
    <submittedName>
        <fullName evidence="1">Uncharacterized protein</fullName>
    </submittedName>
</protein>
<dbReference type="EMBL" id="PNHG01000006">
    <property type="protein sequence ID" value="PMC64475.1"/>
    <property type="molecule type" value="Genomic_DNA"/>
</dbReference>
<accession>A0A2N6T586</accession>